<sequence>MAIKVAIHPMTSEQPLENCCFCRKPTPYWFDPKDVACCPPCAAVCNSSDVPSKEVWFRREWIANKRGKVHTNLKSD</sequence>
<evidence type="ECO:0000313" key="1">
    <source>
        <dbReference type="EMBL" id="KKN98508.1"/>
    </source>
</evidence>
<comment type="caution">
    <text evidence="1">The sequence shown here is derived from an EMBL/GenBank/DDBJ whole genome shotgun (WGS) entry which is preliminary data.</text>
</comment>
<organism evidence="1">
    <name type="scientific">marine sediment metagenome</name>
    <dbReference type="NCBI Taxonomy" id="412755"/>
    <lineage>
        <taxon>unclassified sequences</taxon>
        <taxon>metagenomes</taxon>
        <taxon>ecological metagenomes</taxon>
    </lineage>
</organism>
<protein>
    <submittedName>
        <fullName evidence="1">Uncharacterized protein</fullName>
    </submittedName>
</protein>
<accession>A0A0F9Y1F0</accession>
<gene>
    <name evidence="1" type="ORF">LCGC14_0146190</name>
</gene>
<dbReference type="EMBL" id="LAZR01000051">
    <property type="protein sequence ID" value="KKN98508.1"/>
    <property type="molecule type" value="Genomic_DNA"/>
</dbReference>
<name>A0A0F9Y1F0_9ZZZZ</name>
<proteinExistence type="predicted"/>
<reference evidence="1" key="1">
    <citation type="journal article" date="2015" name="Nature">
        <title>Complex archaea that bridge the gap between prokaryotes and eukaryotes.</title>
        <authorList>
            <person name="Spang A."/>
            <person name="Saw J.H."/>
            <person name="Jorgensen S.L."/>
            <person name="Zaremba-Niedzwiedzka K."/>
            <person name="Martijn J."/>
            <person name="Lind A.E."/>
            <person name="van Eijk R."/>
            <person name="Schleper C."/>
            <person name="Guy L."/>
            <person name="Ettema T.J."/>
        </authorList>
    </citation>
    <scope>NUCLEOTIDE SEQUENCE</scope>
</reference>
<dbReference type="AlphaFoldDB" id="A0A0F9Y1F0"/>